<dbReference type="GO" id="GO:0016787">
    <property type="term" value="F:hydrolase activity"/>
    <property type="evidence" value="ECO:0007669"/>
    <property type="project" value="UniProtKB-KW"/>
</dbReference>
<comment type="cofactor">
    <cofactor evidence="1">
        <name>Mg(2+)</name>
        <dbReference type="ChEBI" id="CHEBI:18420"/>
    </cofactor>
</comment>
<dbReference type="Gene3D" id="3.90.79.10">
    <property type="entry name" value="Nucleoside Triphosphate Pyrophosphohydrolase"/>
    <property type="match status" value="1"/>
</dbReference>
<proteinExistence type="inferred from homology"/>
<comment type="similarity">
    <text evidence="2 5">Belongs to the Nudix hydrolase family.</text>
</comment>
<keyword evidence="8" id="KW-1185">Reference proteome</keyword>
<dbReference type="Pfam" id="PF00293">
    <property type="entry name" value="NUDIX"/>
    <property type="match status" value="1"/>
</dbReference>
<sequence>MGAASEDRIHRRGARVLLVSHAGDEPRLLMVRGHDPHDTGRYFWFTPGGGLEGGETMRAAAVRELAEETGHVLETHELVGPVWRRTALFDFASRPYTQFEEIYVGLLSHAETRARTAEEWTAIEVETIDEVAWLTQTELRESPIEVFPAPLRESWTWFLEWDGVTRDLGEVDE</sequence>
<evidence type="ECO:0000256" key="4">
    <source>
        <dbReference type="ARBA" id="ARBA00022842"/>
    </source>
</evidence>
<dbReference type="eggNOG" id="COG1051">
    <property type="taxonomic scope" value="Bacteria"/>
</dbReference>
<name>A0A1H6UHU0_9MICO</name>
<dbReference type="PRINTS" id="PR00502">
    <property type="entry name" value="NUDIXFAMILY"/>
</dbReference>
<dbReference type="SUPFAM" id="SSF55811">
    <property type="entry name" value="Nudix"/>
    <property type="match status" value="1"/>
</dbReference>
<gene>
    <name evidence="7" type="ORF">SAMN05421637_0262</name>
</gene>
<organism evidence="7 8">
    <name type="scientific">Demequina mangrovi</name>
    <dbReference type="NCBI Taxonomy" id="1043493"/>
    <lineage>
        <taxon>Bacteria</taxon>
        <taxon>Bacillati</taxon>
        <taxon>Actinomycetota</taxon>
        <taxon>Actinomycetes</taxon>
        <taxon>Micrococcales</taxon>
        <taxon>Demequinaceae</taxon>
        <taxon>Demequina</taxon>
    </lineage>
</organism>
<evidence type="ECO:0000256" key="5">
    <source>
        <dbReference type="RuleBase" id="RU003476"/>
    </source>
</evidence>
<keyword evidence="3 5" id="KW-0378">Hydrolase</keyword>
<dbReference type="RefSeq" id="WP_042212033.1">
    <property type="nucleotide sequence ID" value="NZ_BBLU01000001.1"/>
</dbReference>
<dbReference type="PROSITE" id="PS51462">
    <property type="entry name" value="NUDIX"/>
    <property type="match status" value="1"/>
</dbReference>
<dbReference type="InterPro" id="IPR000086">
    <property type="entry name" value="NUDIX_hydrolase_dom"/>
</dbReference>
<dbReference type="OrthoDB" id="9804442at2"/>
<evidence type="ECO:0000256" key="1">
    <source>
        <dbReference type="ARBA" id="ARBA00001946"/>
    </source>
</evidence>
<dbReference type="Proteomes" id="UP000183315">
    <property type="component" value="Unassembled WGS sequence"/>
</dbReference>
<dbReference type="PROSITE" id="PS00893">
    <property type="entry name" value="NUDIX_BOX"/>
    <property type="match status" value="1"/>
</dbReference>
<feature type="domain" description="Nudix hydrolase" evidence="6">
    <location>
        <begin position="9"/>
        <end position="164"/>
    </location>
</feature>
<evidence type="ECO:0000259" key="6">
    <source>
        <dbReference type="PROSITE" id="PS51462"/>
    </source>
</evidence>
<dbReference type="CDD" id="cd04685">
    <property type="entry name" value="NUDIX_Hydrolase"/>
    <property type="match status" value="1"/>
</dbReference>
<dbReference type="PANTHER" id="PTHR43046">
    <property type="entry name" value="GDP-MANNOSE MANNOSYL HYDROLASE"/>
    <property type="match status" value="1"/>
</dbReference>
<protein>
    <submittedName>
        <fullName evidence="7">ADP-ribose pyrophosphatase YjhB, NUDIX family</fullName>
    </submittedName>
</protein>
<reference evidence="8" key="1">
    <citation type="submission" date="2016-10" db="EMBL/GenBank/DDBJ databases">
        <authorList>
            <person name="Varghese N."/>
        </authorList>
    </citation>
    <scope>NUCLEOTIDE SEQUENCE [LARGE SCALE GENOMIC DNA]</scope>
    <source>
        <strain evidence="8">DSM 24868</strain>
    </source>
</reference>
<dbReference type="STRING" id="1043493.SAMN05421637_0262"/>
<keyword evidence="4" id="KW-0460">Magnesium</keyword>
<evidence type="ECO:0000313" key="7">
    <source>
        <dbReference type="EMBL" id="SEI87362.1"/>
    </source>
</evidence>
<dbReference type="EMBL" id="FNZI01000001">
    <property type="protein sequence ID" value="SEI87362.1"/>
    <property type="molecule type" value="Genomic_DNA"/>
</dbReference>
<evidence type="ECO:0000256" key="2">
    <source>
        <dbReference type="ARBA" id="ARBA00005582"/>
    </source>
</evidence>
<evidence type="ECO:0000313" key="8">
    <source>
        <dbReference type="Proteomes" id="UP000183315"/>
    </source>
</evidence>
<dbReference type="InterPro" id="IPR020476">
    <property type="entry name" value="Nudix_hydrolase"/>
</dbReference>
<dbReference type="PANTHER" id="PTHR43046:SF12">
    <property type="entry name" value="GDP-MANNOSE MANNOSYL HYDROLASE"/>
    <property type="match status" value="1"/>
</dbReference>
<dbReference type="InterPro" id="IPR020084">
    <property type="entry name" value="NUDIX_hydrolase_CS"/>
</dbReference>
<accession>A0A1H6UHU0</accession>
<evidence type="ECO:0000256" key="3">
    <source>
        <dbReference type="ARBA" id="ARBA00022801"/>
    </source>
</evidence>
<dbReference type="InterPro" id="IPR015797">
    <property type="entry name" value="NUDIX_hydrolase-like_dom_sf"/>
</dbReference>
<dbReference type="AlphaFoldDB" id="A0A1H6UHU0"/>